<dbReference type="AlphaFoldDB" id="A0A5N7IZU4"/>
<protein>
    <submittedName>
        <fullName evidence="2">WYL domain-containing protein</fullName>
    </submittedName>
</protein>
<gene>
    <name evidence="2" type="ORF">E4V82_07570</name>
</gene>
<dbReference type="InterPro" id="IPR057727">
    <property type="entry name" value="WCX_dom"/>
</dbReference>
<name>A0A5N7IZU4_9CLOT</name>
<feature type="domain" description="WCX" evidence="1">
    <location>
        <begin position="30"/>
        <end position="104"/>
    </location>
</feature>
<dbReference type="Pfam" id="PF25583">
    <property type="entry name" value="WCX"/>
    <property type="match status" value="1"/>
</dbReference>
<dbReference type="EMBL" id="SPSF01000017">
    <property type="protein sequence ID" value="MPQ61968.1"/>
    <property type="molecule type" value="Genomic_DNA"/>
</dbReference>
<reference evidence="2 3" key="1">
    <citation type="journal article" date="2019" name="Lett. Appl. Microbiol.">
        <title>A case of 'blown pack' spoilage of vacuum-packaged pork likely associated with Clostridium estertheticum in Canada.</title>
        <authorList>
            <person name="Zhang P."/>
            <person name="Ward P."/>
            <person name="McMullen L.M."/>
            <person name="Yang X."/>
        </authorList>
    </citation>
    <scope>NUCLEOTIDE SEQUENCE [LARGE SCALE GENOMIC DNA]</scope>
    <source>
        <strain evidence="2 3">MA19</strain>
    </source>
</reference>
<accession>A0A5N7IZU4</accession>
<evidence type="ECO:0000313" key="2">
    <source>
        <dbReference type="EMBL" id="MPQ61968.1"/>
    </source>
</evidence>
<dbReference type="RefSeq" id="WP_341473327.1">
    <property type="nucleotide sequence ID" value="NZ_SPSE01000019.1"/>
</dbReference>
<comment type="caution">
    <text evidence="2">The sequence shown here is derived from an EMBL/GenBank/DDBJ whole genome shotgun (WGS) entry which is preliminary data.</text>
</comment>
<evidence type="ECO:0000259" key="1">
    <source>
        <dbReference type="Pfam" id="PF25583"/>
    </source>
</evidence>
<dbReference type="Proteomes" id="UP000342249">
    <property type="component" value="Unassembled WGS sequence"/>
</dbReference>
<evidence type="ECO:0000313" key="3">
    <source>
        <dbReference type="Proteomes" id="UP000342249"/>
    </source>
</evidence>
<sequence length="111" mass="13274">MLEEDGKRGIKFNVYDYLKRTWYMYGGDETRVRVKFDKRCYKVVNEKSLIEGSLIDENEDYFVYEFVCNGTYGIKLWIMGFGADAEVIEPVEFREEIIDSIRKMNKVYSEF</sequence>
<organism evidence="2 3">
    <name type="scientific">Clostridium estertheticum</name>
    <dbReference type="NCBI Taxonomy" id="238834"/>
    <lineage>
        <taxon>Bacteria</taxon>
        <taxon>Bacillati</taxon>
        <taxon>Bacillota</taxon>
        <taxon>Clostridia</taxon>
        <taxon>Eubacteriales</taxon>
        <taxon>Clostridiaceae</taxon>
        <taxon>Clostridium</taxon>
    </lineage>
</organism>
<proteinExistence type="predicted"/>